<evidence type="ECO:0000313" key="5">
    <source>
        <dbReference type="Proteomes" id="UP000433406"/>
    </source>
</evidence>
<sequence>MGRGTTDRTARSDGMGRQHDDETCVTMRLPYQPSSVRRARHLLTEDLRRSGLRESVVDDAGLVVSELLTNGLVHGRPNADERIAVSWCLRPDHLWLSVIDGGDVAELRPVDLNDHALSGRGLAIVDHVCESWRFDRTDGTRVTAELAYA</sequence>
<dbReference type="CDD" id="cd16936">
    <property type="entry name" value="HATPase_RsbW-like"/>
    <property type="match status" value="1"/>
</dbReference>
<protein>
    <submittedName>
        <fullName evidence="4">ATP-binding protein</fullName>
    </submittedName>
</protein>
<dbReference type="InterPro" id="IPR050267">
    <property type="entry name" value="Anti-sigma-factor_SerPK"/>
</dbReference>
<evidence type="ECO:0000313" key="4">
    <source>
        <dbReference type="EMBL" id="MTB94551.1"/>
    </source>
</evidence>
<dbReference type="GO" id="GO:0005524">
    <property type="term" value="F:ATP binding"/>
    <property type="evidence" value="ECO:0007669"/>
    <property type="project" value="UniProtKB-KW"/>
</dbReference>
<accession>A0A6I3J0N1</accession>
<keyword evidence="4" id="KW-0067">ATP-binding</keyword>
<feature type="domain" description="Histidine kinase/HSP90-like ATPase" evidence="3">
    <location>
        <begin position="30"/>
        <end position="143"/>
    </location>
</feature>
<dbReference type="GO" id="GO:0004674">
    <property type="term" value="F:protein serine/threonine kinase activity"/>
    <property type="evidence" value="ECO:0007669"/>
    <property type="project" value="UniProtKB-KW"/>
</dbReference>
<keyword evidence="1" id="KW-0723">Serine/threonine-protein kinase</keyword>
<feature type="region of interest" description="Disordered" evidence="2">
    <location>
        <begin position="1"/>
        <end position="22"/>
    </location>
</feature>
<comment type="caution">
    <text evidence="4">The sequence shown here is derived from an EMBL/GenBank/DDBJ whole genome shotgun (WGS) entry which is preliminary data.</text>
</comment>
<dbReference type="Gene3D" id="3.30.565.10">
    <property type="entry name" value="Histidine kinase-like ATPase, C-terminal domain"/>
    <property type="match status" value="1"/>
</dbReference>
<dbReference type="AlphaFoldDB" id="A0A6I3J0N1"/>
<dbReference type="InterPro" id="IPR036890">
    <property type="entry name" value="HATPase_C_sf"/>
</dbReference>
<reference evidence="4 5" key="1">
    <citation type="submission" date="2019-10" db="EMBL/GenBank/DDBJ databases">
        <title>Nocardioides novel species isolated from the excrement of Marmot.</title>
        <authorList>
            <person name="Zhang G."/>
        </authorList>
    </citation>
    <scope>NUCLEOTIDE SEQUENCE [LARGE SCALE GENOMIC DNA]</scope>
    <source>
        <strain evidence="5">zg-579</strain>
    </source>
</reference>
<keyword evidence="4" id="KW-0547">Nucleotide-binding</keyword>
<dbReference type="EMBL" id="WLCI01000005">
    <property type="protein sequence ID" value="MTB94551.1"/>
    <property type="molecule type" value="Genomic_DNA"/>
</dbReference>
<dbReference type="SUPFAM" id="SSF55874">
    <property type="entry name" value="ATPase domain of HSP90 chaperone/DNA topoisomerase II/histidine kinase"/>
    <property type="match status" value="1"/>
</dbReference>
<proteinExistence type="predicted"/>
<evidence type="ECO:0000256" key="2">
    <source>
        <dbReference type="SAM" id="MobiDB-lite"/>
    </source>
</evidence>
<gene>
    <name evidence="4" type="ORF">GGQ22_05605</name>
</gene>
<dbReference type="PANTHER" id="PTHR35526">
    <property type="entry name" value="ANTI-SIGMA-F FACTOR RSBW-RELATED"/>
    <property type="match status" value="1"/>
</dbReference>
<keyword evidence="1" id="KW-0418">Kinase</keyword>
<evidence type="ECO:0000256" key="1">
    <source>
        <dbReference type="ARBA" id="ARBA00022527"/>
    </source>
</evidence>
<dbReference type="InterPro" id="IPR003594">
    <property type="entry name" value="HATPase_dom"/>
</dbReference>
<name>A0A6I3J0N1_9ACTN</name>
<evidence type="ECO:0000259" key="3">
    <source>
        <dbReference type="Pfam" id="PF13581"/>
    </source>
</evidence>
<organism evidence="4 5">
    <name type="scientific">Nocardioides marmotae</name>
    <dbReference type="NCBI Taxonomy" id="2663857"/>
    <lineage>
        <taxon>Bacteria</taxon>
        <taxon>Bacillati</taxon>
        <taxon>Actinomycetota</taxon>
        <taxon>Actinomycetes</taxon>
        <taxon>Propionibacteriales</taxon>
        <taxon>Nocardioidaceae</taxon>
        <taxon>Nocardioides</taxon>
    </lineage>
</organism>
<dbReference type="Proteomes" id="UP000433406">
    <property type="component" value="Unassembled WGS sequence"/>
</dbReference>
<dbReference type="Pfam" id="PF13581">
    <property type="entry name" value="HATPase_c_2"/>
    <property type="match status" value="1"/>
</dbReference>
<keyword evidence="1" id="KW-0808">Transferase</keyword>
<keyword evidence="5" id="KW-1185">Reference proteome</keyword>
<dbReference type="PANTHER" id="PTHR35526:SF3">
    <property type="entry name" value="ANTI-SIGMA-F FACTOR RSBW"/>
    <property type="match status" value="1"/>
</dbReference>